<proteinExistence type="predicted"/>
<protein>
    <submittedName>
        <fullName evidence="1">Uncharacterized protein</fullName>
    </submittedName>
</protein>
<sequence length="128" mass="14405">MLLGWLGSRDPRQLRDNRTLDRRMKPSSLLLLYCVVGIRSPDFGEVWTVFYGDCVLKCCDTLLCHGGERCPQEMLFCLLNEGEATGDTESLVAGLFEEAVWLILMQMGNLVRQTAPSFWSPIPPSSHP</sequence>
<keyword evidence="2" id="KW-1185">Reference proteome</keyword>
<reference evidence="1 2" key="1">
    <citation type="submission" date="2018-11" db="EMBL/GenBank/DDBJ databases">
        <authorList>
            <consortium name="Pathogen Informatics"/>
        </authorList>
    </citation>
    <scope>NUCLEOTIDE SEQUENCE [LARGE SCALE GENOMIC DNA]</scope>
</reference>
<dbReference type="EMBL" id="UYRS01004225">
    <property type="protein sequence ID" value="VDK26669.1"/>
    <property type="molecule type" value="Genomic_DNA"/>
</dbReference>
<dbReference type="AlphaFoldDB" id="A0A3P6NT90"/>
<organism evidence="1 2">
    <name type="scientific">Taenia asiatica</name>
    <name type="common">Asian tapeworm</name>
    <dbReference type="NCBI Taxonomy" id="60517"/>
    <lineage>
        <taxon>Eukaryota</taxon>
        <taxon>Metazoa</taxon>
        <taxon>Spiralia</taxon>
        <taxon>Lophotrochozoa</taxon>
        <taxon>Platyhelminthes</taxon>
        <taxon>Cestoda</taxon>
        <taxon>Eucestoda</taxon>
        <taxon>Cyclophyllidea</taxon>
        <taxon>Taeniidae</taxon>
        <taxon>Taenia</taxon>
    </lineage>
</organism>
<dbReference type="Proteomes" id="UP000282613">
    <property type="component" value="Unassembled WGS sequence"/>
</dbReference>
<name>A0A3P6NT90_TAEAS</name>
<evidence type="ECO:0000313" key="2">
    <source>
        <dbReference type="Proteomes" id="UP000282613"/>
    </source>
</evidence>
<evidence type="ECO:0000313" key="1">
    <source>
        <dbReference type="EMBL" id="VDK26669.1"/>
    </source>
</evidence>
<accession>A0A3P6NT90</accession>
<gene>
    <name evidence="1" type="ORF">TASK_LOCUS2942</name>
</gene>